<dbReference type="OrthoDB" id="2432613at2759"/>
<feature type="signal peptide" evidence="2">
    <location>
        <begin position="1"/>
        <end position="25"/>
    </location>
</feature>
<evidence type="ECO:0000313" key="4">
    <source>
        <dbReference type="EMBL" id="KAG9061115.1"/>
    </source>
</evidence>
<gene>
    <name evidence="4" type="ORF">KI688_007744</name>
</gene>
<evidence type="ECO:0000256" key="1">
    <source>
        <dbReference type="ARBA" id="ARBA00022729"/>
    </source>
</evidence>
<name>A0A9P7XGW9_9FUNG</name>
<dbReference type="EMBL" id="JAHRHY010000026">
    <property type="protein sequence ID" value="KAG9061115.1"/>
    <property type="molecule type" value="Genomic_DNA"/>
</dbReference>
<dbReference type="PANTHER" id="PTHR40633:SF1">
    <property type="entry name" value="GPI ANCHORED SERINE-THREONINE RICH PROTEIN (AFU_ORTHOLOGUE AFUA_1G03630)"/>
    <property type="match status" value="1"/>
</dbReference>
<organism evidence="4 5">
    <name type="scientific">Linnemannia hyalina</name>
    <dbReference type="NCBI Taxonomy" id="64524"/>
    <lineage>
        <taxon>Eukaryota</taxon>
        <taxon>Fungi</taxon>
        <taxon>Fungi incertae sedis</taxon>
        <taxon>Mucoromycota</taxon>
        <taxon>Mortierellomycotina</taxon>
        <taxon>Mortierellomycetes</taxon>
        <taxon>Mortierellales</taxon>
        <taxon>Mortierellaceae</taxon>
        <taxon>Linnemannia</taxon>
    </lineage>
</organism>
<keyword evidence="5" id="KW-1185">Reference proteome</keyword>
<dbReference type="AlphaFoldDB" id="A0A9P7XGW9"/>
<dbReference type="PANTHER" id="PTHR40633">
    <property type="entry name" value="MATRIX PROTEIN, PUTATIVE (AFU_ORTHOLOGUE AFUA_8G05410)-RELATED"/>
    <property type="match status" value="1"/>
</dbReference>
<evidence type="ECO:0000256" key="2">
    <source>
        <dbReference type="SAM" id="SignalP"/>
    </source>
</evidence>
<dbReference type="InterPro" id="IPR052982">
    <property type="entry name" value="SRP1/TIP1-like"/>
</dbReference>
<dbReference type="InterPro" id="IPR018466">
    <property type="entry name" value="Kre9/Knh1-like_N"/>
</dbReference>
<evidence type="ECO:0000313" key="5">
    <source>
        <dbReference type="Proteomes" id="UP000707451"/>
    </source>
</evidence>
<evidence type="ECO:0000259" key="3">
    <source>
        <dbReference type="Pfam" id="PF10342"/>
    </source>
</evidence>
<protein>
    <recommendedName>
        <fullName evidence="3">Yeast cell wall synthesis Kre9/Knh1-like N-terminal domain-containing protein</fullName>
    </recommendedName>
</protein>
<dbReference type="Proteomes" id="UP000707451">
    <property type="component" value="Unassembled WGS sequence"/>
</dbReference>
<feature type="domain" description="Yeast cell wall synthesis Kre9/Knh1-like N-terminal" evidence="3">
    <location>
        <begin position="31"/>
        <end position="127"/>
    </location>
</feature>
<sequence>MKSTIAFLLTLTATLLSHLPTPSDAFVYPKTPISNTVWKPEQDVTISWHDDKHAPLLSSSPIFDIFLMTGADDKQKKLATIASNVDGGTTTSVKYHVPHVSPPGQIYFLMFQTKDGSGMAWATRFTITDSEGNPGTLRPVIPEGGTINPGGIGAIISSSAKHRKSSAAAAKPAAAFADRTATAAGAHAPVKAANAPAASVGGGNTQEENVVVGGASSHKESSALKASAGGLMAVAAVVVISGLQFLGF</sequence>
<dbReference type="Pfam" id="PF10342">
    <property type="entry name" value="Kre9_KNH"/>
    <property type="match status" value="1"/>
</dbReference>
<keyword evidence="1 2" id="KW-0732">Signal</keyword>
<reference evidence="4" key="1">
    <citation type="submission" date="2021-06" db="EMBL/GenBank/DDBJ databases">
        <title>Genome Sequence of Mortierella hyaline Strain SCG-10, a Cold-Adapted, Nitrate-Reducing Fungus Isolated from Soil in Minnesota, USA.</title>
        <authorList>
            <person name="Aldossari N."/>
        </authorList>
    </citation>
    <scope>NUCLEOTIDE SEQUENCE</scope>
    <source>
        <strain evidence="4">SCG-10</strain>
    </source>
</reference>
<proteinExistence type="predicted"/>
<feature type="chain" id="PRO_5040445356" description="Yeast cell wall synthesis Kre9/Knh1-like N-terminal domain-containing protein" evidence="2">
    <location>
        <begin position="26"/>
        <end position="248"/>
    </location>
</feature>
<accession>A0A9P7XGW9</accession>
<comment type="caution">
    <text evidence="4">The sequence shown here is derived from an EMBL/GenBank/DDBJ whole genome shotgun (WGS) entry which is preliminary data.</text>
</comment>